<gene>
    <name evidence="1" type="ORF">NCPPB2254_02220</name>
</gene>
<name>A0AB38ED73_9PSED</name>
<organism evidence="1 2">
    <name type="scientific">Pseudomonas syringae pv. persicae</name>
    <dbReference type="NCBI Taxonomy" id="237306"/>
    <lineage>
        <taxon>Bacteria</taxon>
        <taxon>Pseudomonadati</taxon>
        <taxon>Pseudomonadota</taxon>
        <taxon>Gammaproteobacteria</taxon>
        <taxon>Pseudomonadales</taxon>
        <taxon>Pseudomonadaceae</taxon>
        <taxon>Pseudomonas</taxon>
    </lineage>
</organism>
<dbReference type="AlphaFoldDB" id="A0AB38ED73"/>
<comment type="caution">
    <text evidence="1">The sequence shown here is derived from an EMBL/GenBank/DDBJ whole genome shotgun (WGS) entry which is preliminary data.</text>
</comment>
<accession>A0AB38ED73</accession>
<protein>
    <submittedName>
        <fullName evidence="1">Uncharacterized protein</fullName>
    </submittedName>
</protein>
<proteinExistence type="predicted"/>
<evidence type="ECO:0000313" key="1">
    <source>
        <dbReference type="EMBL" id="SOQ09179.1"/>
    </source>
</evidence>
<dbReference type="EMBL" id="ODAM01000057">
    <property type="protein sequence ID" value="SOQ09179.1"/>
    <property type="molecule type" value="Genomic_DNA"/>
</dbReference>
<sequence>MAFQAPNNVTAEILGEDGALKFQGSYFSQQNKELQAGSL</sequence>
<reference evidence="1 2" key="1">
    <citation type="submission" date="2017-11" db="EMBL/GenBank/DDBJ databases">
        <authorList>
            <person name="Blom J."/>
        </authorList>
    </citation>
    <scope>NUCLEOTIDE SEQUENCE [LARGE SCALE GENOMIC DNA]</scope>
    <source>
        <strain evidence="1">NCPPB 2254</strain>
    </source>
</reference>
<evidence type="ECO:0000313" key="2">
    <source>
        <dbReference type="Proteomes" id="UP000237580"/>
    </source>
</evidence>
<dbReference type="Proteomes" id="UP000237580">
    <property type="component" value="Unassembled WGS sequence"/>
</dbReference>